<dbReference type="Proteomes" id="UP001054945">
    <property type="component" value="Unassembled WGS sequence"/>
</dbReference>
<evidence type="ECO:0000313" key="4">
    <source>
        <dbReference type="Proteomes" id="UP001054945"/>
    </source>
</evidence>
<keyword evidence="2" id="KW-0472">Membrane</keyword>
<organism evidence="3 4">
    <name type="scientific">Caerostris extrusa</name>
    <name type="common">Bark spider</name>
    <name type="synonym">Caerostris bankana</name>
    <dbReference type="NCBI Taxonomy" id="172846"/>
    <lineage>
        <taxon>Eukaryota</taxon>
        <taxon>Metazoa</taxon>
        <taxon>Ecdysozoa</taxon>
        <taxon>Arthropoda</taxon>
        <taxon>Chelicerata</taxon>
        <taxon>Arachnida</taxon>
        <taxon>Araneae</taxon>
        <taxon>Araneomorphae</taxon>
        <taxon>Entelegynae</taxon>
        <taxon>Araneoidea</taxon>
        <taxon>Araneidae</taxon>
        <taxon>Caerostris</taxon>
    </lineage>
</organism>
<comment type="caution">
    <text evidence="3">The sequence shown here is derived from an EMBL/GenBank/DDBJ whole genome shotgun (WGS) entry which is preliminary data.</text>
</comment>
<dbReference type="Gene3D" id="3.90.550.10">
    <property type="entry name" value="Spore Coat Polysaccharide Biosynthesis Protein SpsA, Chain A"/>
    <property type="match status" value="1"/>
</dbReference>
<keyword evidence="2" id="KW-0812">Transmembrane</keyword>
<name>A0AAV4Y2E0_CAEEX</name>
<accession>A0AAV4Y2E0</accession>
<gene>
    <name evidence="3" type="ORF">CEXT_281171</name>
</gene>
<dbReference type="AlphaFoldDB" id="A0AAV4Y2E0"/>
<feature type="compositionally biased region" description="Basic and acidic residues" evidence="1">
    <location>
        <begin position="72"/>
        <end position="87"/>
    </location>
</feature>
<protein>
    <submittedName>
        <fullName evidence="3">Polypeptide N-acetylgalactosaminyltransferase</fullName>
    </submittedName>
</protein>
<feature type="region of interest" description="Disordered" evidence="1">
    <location>
        <begin position="68"/>
        <end position="91"/>
    </location>
</feature>
<proteinExistence type="predicted"/>
<dbReference type="InterPro" id="IPR029044">
    <property type="entry name" value="Nucleotide-diphossugar_trans"/>
</dbReference>
<evidence type="ECO:0000256" key="2">
    <source>
        <dbReference type="SAM" id="Phobius"/>
    </source>
</evidence>
<keyword evidence="2" id="KW-1133">Transmembrane helix</keyword>
<evidence type="ECO:0000256" key="1">
    <source>
        <dbReference type="SAM" id="MobiDB-lite"/>
    </source>
</evidence>
<evidence type="ECO:0000313" key="3">
    <source>
        <dbReference type="EMBL" id="GIZ00545.1"/>
    </source>
</evidence>
<feature type="transmembrane region" description="Helical" evidence="2">
    <location>
        <begin position="20"/>
        <end position="39"/>
    </location>
</feature>
<reference evidence="3 4" key="1">
    <citation type="submission" date="2021-06" db="EMBL/GenBank/DDBJ databases">
        <title>Caerostris extrusa draft genome.</title>
        <authorList>
            <person name="Kono N."/>
            <person name="Arakawa K."/>
        </authorList>
    </citation>
    <scope>NUCLEOTIDE SEQUENCE [LARGE SCALE GENOMIC DNA]</scope>
</reference>
<keyword evidence="4" id="KW-1185">Reference proteome</keyword>
<dbReference type="EMBL" id="BPLR01018558">
    <property type="protein sequence ID" value="GIZ00545.1"/>
    <property type="molecule type" value="Genomic_DNA"/>
</dbReference>
<sequence length="182" mass="20800">MSKRRTFSMLYFQRRKSLIVKLVLIVPITWIIVTTLLSLTEKLNIEKDDDGIEVPNLSNLVNEPPIVTMSGDKYEGRKPRQSMEEPPKVSIMPPIKIETKPNEDYPVQAHDIHLDDRPDLAVLLPPREPEGPGEGGKPVQLVNLTEAQQQLVKEGWERNAFNQYISDIISLHRHLPDVRPRG</sequence>